<sequence>MQGISVEIIQLILEGFSDVSELIKLRLVSKTFKSVVTPRAFHAVSVTESLKSAKALSLLQTCDESITSVVRQVSFRGKRSRRVTEAIAQSTDQARRDALRAAFGGLSKFTNLQSVQLTFDGSYDIAADESGSSTHLLLVQFDILGAISSHLPSSLNSLTVTEMVPLPHELYTQTEFHNLLRSLKSLNLSVRYDFISQNDITRGENRVFEFELDTFWHRSMSHILSNATSLNSLTLYDGREGEELAWFAWMPETTRLTHLTSLHLHDFVFPTPVMTSMTHEIYNVLGFILLHKATLTHLVLNGCSILMDADELKSRCIPLLWHVVLRRLTDELTELEDFVFTSFTNEEEEATEATAAAAAVEAADKSSSPSLENEKKTYKRDPRFLYQYMTRGGEGIKYYDEALPGEERDVGALEDLLATVEARRASRTILTPKGN</sequence>
<evidence type="ECO:0000313" key="2">
    <source>
        <dbReference type="Proteomes" id="UP001221142"/>
    </source>
</evidence>
<organism evidence="1 2">
    <name type="scientific">Roridomyces roridus</name>
    <dbReference type="NCBI Taxonomy" id="1738132"/>
    <lineage>
        <taxon>Eukaryota</taxon>
        <taxon>Fungi</taxon>
        <taxon>Dikarya</taxon>
        <taxon>Basidiomycota</taxon>
        <taxon>Agaricomycotina</taxon>
        <taxon>Agaricomycetes</taxon>
        <taxon>Agaricomycetidae</taxon>
        <taxon>Agaricales</taxon>
        <taxon>Marasmiineae</taxon>
        <taxon>Mycenaceae</taxon>
        <taxon>Roridomyces</taxon>
    </lineage>
</organism>
<dbReference type="PANTHER" id="PTHR42057">
    <property type="entry name" value="F-BOX DOMAIN PROTEIN (AFU_ORTHOLOGUE AFUA_4G00200)"/>
    <property type="match status" value="1"/>
</dbReference>
<proteinExistence type="predicted"/>
<dbReference type="AlphaFoldDB" id="A0AAD7C8G8"/>
<dbReference type="Proteomes" id="UP001221142">
    <property type="component" value="Unassembled WGS sequence"/>
</dbReference>
<protein>
    <recommendedName>
        <fullName evidence="3">F-box domain-containing protein</fullName>
    </recommendedName>
</protein>
<keyword evidence="2" id="KW-1185">Reference proteome</keyword>
<reference evidence="1" key="1">
    <citation type="submission" date="2023-03" db="EMBL/GenBank/DDBJ databases">
        <title>Massive genome expansion in bonnet fungi (Mycena s.s.) driven by repeated elements and novel gene families across ecological guilds.</title>
        <authorList>
            <consortium name="Lawrence Berkeley National Laboratory"/>
            <person name="Harder C.B."/>
            <person name="Miyauchi S."/>
            <person name="Viragh M."/>
            <person name="Kuo A."/>
            <person name="Thoen E."/>
            <person name="Andreopoulos B."/>
            <person name="Lu D."/>
            <person name="Skrede I."/>
            <person name="Drula E."/>
            <person name="Henrissat B."/>
            <person name="Morin E."/>
            <person name="Kohler A."/>
            <person name="Barry K."/>
            <person name="LaButti K."/>
            <person name="Morin E."/>
            <person name="Salamov A."/>
            <person name="Lipzen A."/>
            <person name="Mereny Z."/>
            <person name="Hegedus B."/>
            <person name="Baldrian P."/>
            <person name="Stursova M."/>
            <person name="Weitz H."/>
            <person name="Taylor A."/>
            <person name="Grigoriev I.V."/>
            <person name="Nagy L.G."/>
            <person name="Martin F."/>
            <person name="Kauserud H."/>
        </authorList>
    </citation>
    <scope>NUCLEOTIDE SEQUENCE</scope>
    <source>
        <strain evidence="1">9284</strain>
    </source>
</reference>
<evidence type="ECO:0008006" key="3">
    <source>
        <dbReference type="Google" id="ProtNLM"/>
    </source>
</evidence>
<evidence type="ECO:0000313" key="1">
    <source>
        <dbReference type="EMBL" id="KAJ7641760.1"/>
    </source>
</evidence>
<accession>A0AAD7C8G8</accession>
<gene>
    <name evidence="1" type="ORF">FB45DRAFT_900960</name>
</gene>
<dbReference type="SUPFAM" id="SSF52047">
    <property type="entry name" value="RNI-like"/>
    <property type="match status" value="1"/>
</dbReference>
<dbReference type="EMBL" id="JARKIF010000004">
    <property type="protein sequence ID" value="KAJ7641760.1"/>
    <property type="molecule type" value="Genomic_DNA"/>
</dbReference>
<dbReference type="PANTHER" id="PTHR42057:SF2">
    <property type="entry name" value="F-BOX DOMAIN PROTEIN (AFU_ORTHOLOGUE AFUA_4G00200)-RELATED"/>
    <property type="match status" value="1"/>
</dbReference>
<comment type="caution">
    <text evidence="1">The sequence shown here is derived from an EMBL/GenBank/DDBJ whole genome shotgun (WGS) entry which is preliminary data.</text>
</comment>
<name>A0AAD7C8G8_9AGAR</name>